<feature type="signal peptide" evidence="1">
    <location>
        <begin position="1"/>
        <end position="22"/>
    </location>
</feature>
<protein>
    <recommendedName>
        <fullName evidence="4">Lipoprotein</fullName>
    </recommendedName>
</protein>
<evidence type="ECO:0000313" key="3">
    <source>
        <dbReference type="Proteomes" id="UP000269542"/>
    </source>
</evidence>
<dbReference type="PROSITE" id="PS51257">
    <property type="entry name" value="PROKAR_LIPOPROTEIN"/>
    <property type="match status" value="1"/>
</dbReference>
<feature type="chain" id="PRO_5019097139" description="Lipoprotein" evidence="1">
    <location>
        <begin position="23"/>
        <end position="338"/>
    </location>
</feature>
<evidence type="ECO:0000256" key="1">
    <source>
        <dbReference type="SAM" id="SignalP"/>
    </source>
</evidence>
<sequence>MMRKLTATLAGAALLLAGCSSGDSVPSATSGNAAHEVIDAEKYTQIATEAKESIDAANASLDPESLTNRIGGPARTYRGAQLKLESLLGDSYSLDPMPVEVEAEPISSGSAFPRTMITAVAPRDGRNLSTLSVWSQNDPRSNYQLWADVELFPGVKVPDLVNQLNDKPGFPEVEAGDYAVDPSKVLEQYALYNGTRQQQQIVFTEGDPLFHQIAAQQDTFVQSLGDLGTAATNFAVGESGVRGVSTENGGLVIVGEMTYDVVITKTAEGATLRIGGEIGALHANSGENAMLEISHEGRARYATTVAFYVPPAGQDAVVSVIGASKPTLISVENVAPEE</sequence>
<keyword evidence="1" id="KW-0732">Signal</keyword>
<dbReference type="EMBL" id="LR134476">
    <property type="protein sequence ID" value="VEI13775.1"/>
    <property type="molecule type" value="Genomic_DNA"/>
</dbReference>
<evidence type="ECO:0008006" key="4">
    <source>
        <dbReference type="Google" id="ProtNLM"/>
    </source>
</evidence>
<accession>A0A448PFQ1</accession>
<gene>
    <name evidence="2" type="ORF">NCTC13354_01497</name>
</gene>
<dbReference type="Proteomes" id="UP000269542">
    <property type="component" value="Chromosome"/>
</dbReference>
<dbReference type="KEGG" id="tbw:NCTC13354_01497"/>
<dbReference type="OrthoDB" id="3266092at2"/>
<name>A0A448PFQ1_9ACTO</name>
<reference evidence="2 3" key="1">
    <citation type="submission" date="2018-12" db="EMBL/GenBank/DDBJ databases">
        <authorList>
            <consortium name="Pathogen Informatics"/>
        </authorList>
    </citation>
    <scope>NUCLEOTIDE SEQUENCE [LARGE SCALE GENOMIC DNA]</scope>
    <source>
        <strain evidence="2 3">NCTC13354</strain>
    </source>
</reference>
<proteinExistence type="predicted"/>
<evidence type="ECO:0000313" key="2">
    <source>
        <dbReference type="EMBL" id="VEI13775.1"/>
    </source>
</evidence>
<organism evidence="2 3">
    <name type="scientific">Trueperella bialowiezensis</name>
    <dbReference type="NCBI Taxonomy" id="312285"/>
    <lineage>
        <taxon>Bacteria</taxon>
        <taxon>Bacillati</taxon>
        <taxon>Actinomycetota</taxon>
        <taxon>Actinomycetes</taxon>
        <taxon>Actinomycetales</taxon>
        <taxon>Actinomycetaceae</taxon>
        <taxon>Trueperella</taxon>
    </lineage>
</organism>
<keyword evidence="3" id="KW-1185">Reference proteome</keyword>
<dbReference type="AlphaFoldDB" id="A0A448PFQ1"/>
<dbReference type="RefSeq" id="WP_126416845.1">
    <property type="nucleotide sequence ID" value="NZ_LR134476.1"/>
</dbReference>